<dbReference type="InterPro" id="IPR022127">
    <property type="entry name" value="STIMATE/YPL162C"/>
</dbReference>
<evidence type="ECO:0000256" key="1">
    <source>
        <dbReference type="SAM" id="MobiDB-lite"/>
    </source>
</evidence>
<dbReference type="EMBL" id="CAUYUJ010005618">
    <property type="protein sequence ID" value="CAK0814363.1"/>
    <property type="molecule type" value="Genomic_DNA"/>
</dbReference>
<dbReference type="Proteomes" id="UP001189429">
    <property type="component" value="Unassembled WGS sequence"/>
</dbReference>
<dbReference type="PANTHER" id="PTHR31735">
    <property type="entry name" value="VACUOLAR MEMBRANE PROTEIN YPL162C"/>
    <property type="match status" value="1"/>
</dbReference>
<keyword evidence="2" id="KW-1133">Transmembrane helix</keyword>
<feature type="transmembrane region" description="Helical" evidence="2">
    <location>
        <begin position="12"/>
        <end position="31"/>
    </location>
</feature>
<evidence type="ECO:0000313" key="4">
    <source>
        <dbReference type="Proteomes" id="UP001189429"/>
    </source>
</evidence>
<evidence type="ECO:0000256" key="2">
    <source>
        <dbReference type="SAM" id="Phobius"/>
    </source>
</evidence>
<keyword evidence="2" id="KW-0812">Transmembrane</keyword>
<dbReference type="PANTHER" id="PTHR31735:SF1">
    <property type="entry name" value="VACUOLAR MEMBRANE PROTEIN YPL162C"/>
    <property type="match status" value="1"/>
</dbReference>
<reference evidence="3" key="1">
    <citation type="submission" date="2023-10" db="EMBL/GenBank/DDBJ databases">
        <authorList>
            <person name="Chen Y."/>
            <person name="Shah S."/>
            <person name="Dougan E. K."/>
            <person name="Thang M."/>
            <person name="Chan C."/>
        </authorList>
    </citation>
    <scope>NUCLEOTIDE SEQUENCE [LARGE SCALE GENOMIC DNA]</scope>
</reference>
<sequence length="537" mass="61042">MAVAECLVWHSWWVHICHFVLLVVVLLCLFLKWSSERPRRTTWDFYTDVSKQIFGSMFLHCSNVKFSDIVRHATRTGDNCDWYLVSISLDCTLGSFLMIAILKAVHNHIFLMIFKERMGKDKANFLRAEWIQEGDYKDSGIECNRLRRTKQIVFWVFGPVFSARVLVVVVMYFCGGKLAALFHSMLGGLELHARELVTIAIVPMPFNIFQFFYLDARIKRPRELPPSTSPLPSPSMPVPSPLPPPSLSEPLLRVDPREEVFFPGCDVPLSLDCPERQASERSLRTFFGDDEVRRFYGLERYNADDITGLIDKMMGGAVEISEHTAGFYLAHQLANARTFAICNKAGGIHISEQDFSNLLLRAAVVDSADLLVPPAIRDRLLARAPPTRTYEVVSHTSVALWRSHIPQEQVLRLPDWLWRFEVASPGDRLDLGLLVRPSGGKTVVGVIVDKGKPNYGAWMAMWNSAEEWVKPVEAEVARAFSRHEREELDKQAVAVYRAVTQEFEKLRAHANQLGTPRVNSRAFLTYFQQFMPAPSTA</sequence>
<name>A0ABN9R7G6_9DINO</name>
<gene>
    <name evidence="3" type="ORF">PCOR1329_LOCUS17993</name>
</gene>
<organism evidence="3 4">
    <name type="scientific">Prorocentrum cordatum</name>
    <dbReference type="NCBI Taxonomy" id="2364126"/>
    <lineage>
        <taxon>Eukaryota</taxon>
        <taxon>Sar</taxon>
        <taxon>Alveolata</taxon>
        <taxon>Dinophyceae</taxon>
        <taxon>Prorocentrales</taxon>
        <taxon>Prorocentraceae</taxon>
        <taxon>Prorocentrum</taxon>
    </lineage>
</organism>
<keyword evidence="2" id="KW-0472">Membrane</keyword>
<proteinExistence type="predicted"/>
<protein>
    <recommendedName>
        <fullName evidence="5">Transmembrane protein</fullName>
    </recommendedName>
</protein>
<dbReference type="Pfam" id="PF12400">
    <property type="entry name" value="STIMATE"/>
    <property type="match status" value="1"/>
</dbReference>
<evidence type="ECO:0008006" key="5">
    <source>
        <dbReference type="Google" id="ProtNLM"/>
    </source>
</evidence>
<feature type="region of interest" description="Disordered" evidence="1">
    <location>
        <begin position="224"/>
        <end position="244"/>
    </location>
</feature>
<keyword evidence="4" id="KW-1185">Reference proteome</keyword>
<feature type="compositionally biased region" description="Pro residues" evidence="1">
    <location>
        <begin position="227"/>
        <end position="244"/>
    </location>
</feature>
<accession>A0ABN9R7G6</accession>
<feature type="transmembrane region" description="Helical" evidence="2">
    <location>
        <begin position="152"/>
        <end position="173"/>
    </location>
</feature>
<comment type="caution">
    <text evidence="3">The sequence shown here is derived from an EMBL/GenBank/DDBJ whole genome shotgun (WGS) entry which is preliminary data.</text>
</comment>
<evidence type="ECO:0000313" key="3">
    <source>
        <dbReference type="EMBL" id="CAK0814363.1"/>
    </source>
</evidence>